<dbReference type="EMBL" id="QSQN01000056">
    <property type="protein sequence ID" value="RGK36623.1"/>
    <property type="molecule type" value="Genomic_DNA"/>
</dbReference>
<sequence length="60" mass="6741">MSGSKALDYDTYGLLRTTCSHNPTQHSHIVVLTCHFYAHIGAGHKVILPLVCEHTWCQTF</sequence>
<protein>
    <submittedName>
        <fullName evidence="1">Uncharacterized protein</fullName>
    </submittedName>
</protein>
<accession>A0A3E4LHP6</accession>
<organism evidence="1 2">
    <name type="scientific">[Ruminococcus] lactaris</name>
    <dbReference type="NCBI Taxonomy" id="46228"/>
    <lineage>
        <taxon>Bacteria</taxon>
        <taxon>Bacillati</taxon>
        <taxon>Bacillota</taxon>
        <taxon>Clostridia</taxon>
        <taxon>Lachnospirales</taxon>
        <taxon>Lachnospiraceae</taxon>
        <taxon>Mediterraneibacter</taxon>
    </lineage>
</organism>
<reference evidence="1 2" key="1">
    <citation type="submission" date="2018-08" db="EMBL/GenBank/DDBJ databases">
        <title>A genome reference for cultivated species of the human gut microbiota.</title>
        <authorList>
            <person name="Zou Y."/>
            <person name="Xue W."/>
            <person name="Luo G."/>
        </authorList>
    </citation>
    <scope>NUCLEOTIDE SEQUENCE [LARGE SCALE GENOMIC DNA]</scope>
    <source>
        <strain evidence="1 2">TF11-7</strain>
    </source>
</reference>
<dbReference type="AlphaFoldDB" id="A0A3E4LHP6"/>
<comment type="caution">
    <text evidence="1">The sequence shown here is derived from an EMBL/GenBank/DDBJ whole genome shotgun (WGS) entry which is preliminary data.</text>
</comment>
<dbReference type="RefSeq" id="WP_081442924.1">
    <property type="nucleotide sequence ID" value="NZ_CABKOA010000032.1"/>
</dbReference>
<evidence type="ECO:0000313" key="2">
    <source>
        <dbReference type="Proteomes" id="UP000260793"/>
    </source>
</evidence>
<dbReference type="Proteomes" id="UP000260793">
    <property type="component" value="Unassembled WGS sequence"/>
</dbReference>
<dbReference type="GeneID" id="88554135"/>
<gene>
    <name evidence="1" type="ORF">DXD17_13955</name>
</gene>
<proteinExistence type="predicted"/>
<evidence type="ECO:0000313" key="1">
    <source>
        <dbReference type="EMBL" id="RGK36623.1"/>
    </source>
</evidence>
<name>A0A3E4LHP6_9FIRM</name>